<evidence type="ECO:0000256" key="4">
    <source>
        <dbReference type="SAM" id="MobiDB-lite"/>
    </source>
</evidence>
<dbReference type="Gene3D" id="1.25.40.20">
    <property type="entry name" value="Ankyrin repeat-containing domain"/>
    <property type="match status" value="2"/>
</dbReference>
<evidence type="ECO:0000313" key="5">
    <source>
        <dbReference type="EMBL" id="KAK5641571.1"/>
    </source>
</evidence>
<dbReference type="Pfam" id="PF00023">
    <property type="entry name" value="Ank"/>
    <property type="match status" value="1"/>
</dbReference>
<feature type="coiled-coil region" evidence="3">
    <location>
        <begin position="238"/>
        <end position="265"/>
    </location>
</feature>
<comment type="caution">
    <text evidence="5">The sequence shown here is derived from an EMBL/GenBank/DDBJ whole genome shotgun (WGS) entry which is preliminary data.</text>
</comment>
<dbReference type="InterPro" id="IPR036770">
    <property type="entry name" value="Ankyrin_rpt-contain_sf"/>
</dbReference>
<dbReference type="PANTHER" id="PTHR15897">
    <property type="entry name" value="ANKYRIN REPEAT AND MYND DOMAIN PROTEIN 1"/>
    <property type="match status" value="1"/>
</dbReference>
<sequence>MEAKPIRVENVRQFITEYDGPLANNQRDGIGCETYIEVGTSERQQYTGQFFRDSLHGQGEYIWTANEKKTVYEGSFYSSNIHGYGRSLQPDGTIFEGLFKNNIRFGPGVVNYTDTSQTVGLWYGNNLIKLCKVVKPEWLPRITRTSFGKIILLRYKKLVKVCDLETDTAQSVLKSIGADEEVLEKSDTLYNTCIRNPKSLFFNKTLYDSKFFSIKDCYIDTAAESHESLHHESDILRENERTKNIEHLQSELEEIENAISVLESGNDVENSASSNSSEYSQDRNELCATRDELAGKLLLEKSKPRTKKVLITDILAWNNEEIIIDMMKHVFLYRNFEKNMPYLVPNVLIGNRSEFNTPSQYETDCIAFLTYCSEGNLKKISELLLEYGLNPDMCDSMGNSGIMYAAARDRRQTIRALLNFGANLDIYNDECLTPLSMCVLRYLAVQNNVVNWEVAFLKPSLAEEDQIQQWRPHESLASICEYQKSKQSLHFSSSTMYKFYNKVDLVEENDELFPTHMIFRETSELKDLQVRYLQSDEPQPFVLNTECIKPPVQIAQKQRAGDKKKPKEKSISLEPDPEEILRTERLNSIRLTIKTLLDCGADPNEGEVPMPILLTALFTKKIDIVEELLSHKADPNARTLDEELTVIHILCSLQPWEGLVEIAELLLRYSADPNLKANTVHWIQEKEVLLAQRELTQADEGKMPLHLLSMRYDFPTDVSDNISSLAQTLIAGGARPSEYYLGHTPLSLAILRGNVKLVKALLETGKVNPNQRLEEEMGVALGVLILRRYVNIPPYETCDEIIQSLVCYGANPFNSTGPCGNLVEFMMEEFRDMALKGKKKPEPKKGKDNTRQRIKTLLQNVAGFVLDKHIKGWVVKQLYNAVEDQDYDNDVSWSMAKYVPPKEVVDLAQALFYRGEIRVKNQNYDTLSELIEFFAIAHSKTDVNIENALKNFDIRKLPAKSGFLNLPQPQVEKHSDKYDVCYYCYTKENRQLFRCPKCKIVYFCSEKCNLLSNARVKWGHPCKFAFYNDALNSWKKEQQKQGDSGRKTKDIVEKREKKIISKIREGKKALVTKPPRRGDGAKKKRDTRDRESDTSDLGGVVKRKHRLPKTYQCFLEKIAKYWPDLDLSALFVPYALYNDGQLYYRFDFQNVVFGETYSVI</sequence>
<dbReference type="SMART" id="SM00248">
    <property type="entry name" value="ANK"/>
    <property type="match status" value="5"/>
</dbReference>
<keyword evidence="2" id="KW-0040">ANK repeat</keyword>
<feature type="repeat" description="ANK" evidence="2">
    <location>
        <begin position="397"/>
        <end position="429"/>
    </location>
</feature>
<dbReference type="InterPro" id="IPR003409">
    <property type="entry name" value="MORN"/>
</dbReference>
<dbReference type="SUPFAM" id="SSF48403">
    <property type="entry name" value="Ankyrin repeat"/>
    <property type="match status" value="2"/>
</dbReference>
<organism evidence="5 6">
    <name type="scientific">Pyrocoelia pectoralis</name>
    <dbReference type="NCBI Taxonomy" id="417401"/>
    <lineage>
        <taxon>Eukaryota</taxon>
        <taxon>Metazoa</taxon>
        <taxon>Ecdysozoa</taxon>
        <taxon>Arthropoda</taxon>
        <taxon>Hexapoda</taxon>
        <taxon>Insecta</taxon>
        <taxon>Pterygota</taxon>
        <taxon>Neoptera</taxon>
        <taxon>Endopterygota</taxon>
        <taxon>Coleoptera</taxon>
        <taxon>Polyphaga</taxon>
        <taxon>Elateriformia</taxon>
        <taxon>Elateroidea</taxon>
        <taxon>Lampyridae</taxon>
        <taxon>Lampyrinae</taxon>
        <taxon>Pyrocoelia</taxon>
    </lineage>
</organism>
<evidence type="ECO:0000256" key="3">
    <source>
        <dbReference type="SAM" id="Coils"/>
    </source>
</evidence>
<keyword evidence="3" id="KW-0175">Coiled coil</keyword>
<dbReference type="AlphaFoldDB" id="A0AAN7ZJA1"/>
<dbReference type="Pfam" id="PF02493">
    <property type="entry name" value="MORN"/>
    <property type="match status" value="3"/>
</dbReference>
<evidence type="ECO:0008006" key="7">
    <source>
        <dbReference type="Google" id="ProtNLM"/>
    </source>
</evidence>
<dbReference type="PROSITE" id="PS50297">
    <property type="entry name" value="ANK_REP_REGION"/>
    <property type="match status" value="2"/>
</dbReference>
<gene>
    <name evidence="5" type="ORF">RI129_010118</name>
</gene>
<dbReference type="PROSITE" id="PS50088">
    <property type="entry name" value="ANK_REPEAT"/>
    <property type="match status" value="2"/>
</dbReference>
<keyword evidence="1" id="KW-0677">Repeat</keyword>
<dbReference type="Proteomes" id="UP001329430">
    <property type="component" value="Chromosome 7"/>
</dbReference>
<dbReference type="SUPFAM" id="SSF82185">
    <property type="entry name" value="Histone H3 K4-specific methyltransferase SET7/9 N-terminal domain"/>
    <property type="match status" value="1"/>
</dbReference>
<name>A0AAN7ZJA1_9COLE</name>
<protein>
    <recommendedName>
        <fullName evidence="7">Ankyrin repeat and MYND domain-containing protein 1</fullName>
    </recommendedName>
</protein>
<dbReference type="InterPro" id="IPR053064">
    <property type="entry name" value="Ankyrin-MYND_domain-protein"/>
</dbReference>
<evidence type="ECO:0000256" key="1">
    <source>
        <dbReference type="ARBA" id="ARBA00022737"/>
    </source>
</evidence>
<feature type="repeat" description="ANK" evidence="2">
    <location>
        <begin position="741"/>
        <end position="765"/>
    </location>
</feature>
<feature type="region of interest" description="Disordered" evidence="4">
    <location>
        <begin position="554"/>
        <end position="577"/>
    </location>
</feature>
<keyword evidence="6" id="KW-1185">Reference proteome</keyword>
<feature type="region of interest" description="Disordered" evidence="4">
    <location>
        <begin position="1071"/>
        <end position="1099"/>
    </location>
</feature>
<dbReference type="SMART" id="SM00698">
    <property type="entry name" value="MORN"/>
    <property type="match status" value="3"/>
</dbReference>
<evidence type="ECO:0000313" key="6">
    <source>
        <dbReference type="Proteomes" id="UP001329430"/>
    </source>
</evidence>
<accession>A0AAN7ZJA1</accession>
<dbReference type="InterPro" id="IPR002110">
    <property type="entry name" value="Ankyrin_rpt"/>
</dbReference>
<dbReference type="EMBL" id="JAVRBK010000007">
    <property type="protein sequence ID" value="KAK5641571.1"/>
    <property type="molecule type" value="Genomic_DNA"/>
</dbReference>
<evidence type="ECO:0000256" key="2">
    <source>
        <dbReference type="PROSITE-ProRule" id="PRU00023"/>
    </source>
</evidence>
<reference evidence="5 6" key="1">
    <citation type="journal article" date="2024" name="Insects">
        <title>An Improved Chromosome-Level Genome Assembly of the Firefly Pyrocoelia pectoralis.</title>
        <authorList>
            <person name="Fu X."/>
            <person name="Meyer-Rochow V.B."/>
            <person name="Ballantyne L."/>
            <person name="Zhu X."/>
        </authorList>
    </citation>
    <scope>NUCLEOTIDE SEQUENCE [LARGE SCALE GENOMIC DNA]</scope>
    <source>
        <strain evidence="5">XCY_ONT2</strain>
    </source>
</reference>
<feature type="compositionally biased region" description="Basic and acidic residues" evidence="4">
    <location>
        <begin position="559"/>
        <end position="571"/>
    </location>
</feature>
<proteinExistence type="predicted"/>
<dbReference type="PANTHER" id="PTHR15897:SF2">
    <property type="entry name" value="ANKYRIN REPEAT AND MYND DOMAIN-CONTAINING PROTEIN 1"/>
    <property type="match status" value="1"/>
</dbReference>
<feature type="compositionally biased region" description="Basic and acidic residues" evidence="4">
    <location>
        <begin position="1076"/>
        <end position="1093"/>
    </location>
</feature>